<comment type="caution">
    <text evidence="1">The sequence shown here is derived from an EMBL/GenBank/DDBJ whole genome shotgun (WGS) entry which is preliminary data.</text>
</comment>
<dbReference type="EMBL" id="MU276452">
    <property type="protein sequence ID" value="KAI0038619.1"/>
    <property type="molecule type" value="Genomic_DNA"/>
</dbReference>
<accession>A0ACB8R3C6</accession>
<organism evidence="1 2">
    <name type="scientific">Auriscalpium vulgare</name>
    <dbReference type="NCBI Taxonomy" id="40419"/>
    <lineage>
        <taxon>Eukaryota</taxon>
        <taxon>Fungi</taxon>
        <taxon>Dikarya</taxon>
        <taxon>Basidiomycota</taxon>
        <taxon>Agaricomycotina</taxon>
        <taxon>Agaricomycetes</taxon>
        <taxon>Russulales</taxon>
        <taxon>Auriscalpiaceae</taxon>
        <taxon>Auriscalpium</taxon>
    </lineage>
</organism>
<evidence type="ECO:0000313" key="2">
    <source>
        <dbReference type="Proteomes" id="UP000814033"/>
    </source>
</evidence>
<reference evidence="1" key="2">
    <citation type="journal article" date="2022" name="New Phytol.">
        <title>Evolutionary transition to the ectomycorrhizal habit in the genomes of a hyperdiverse lineage of mushroom-forming fungi.</title>
        <authorList>
            <person name="Looney B."/>
            <person name="Miyauchi S."/>
            <person name="Morin E."/>
            <person name="Drula E."/>
            <person name="Courty P.E."/>
            <person name="Kohler A."/>
            <person name="Kuo A."/>
            <person name="LaButti K."/>
            <person name="Pangilinan J."/>
            <person name="Lipzen A."/>
            <person name="Riley R."/>
            <person name="Andreopoulos W."/>
            <person name="He G."/>
            <person name="Johnson J."/>
            <person name="Nolan M."/>
            <person name="Tritt A."/>
            <person name="Barry K.W."/>
            <person name="Grigoriev I.V."/>
            <person name="Nagy L.G."/>
            <person name="Hibbett D."/>
            <person name="Henrissat B."/>
            <person name="Matheny P.B."/>
            <person name="Labbe J."/>
            <person name="Martin F.M."/>
        </authorList>
    </citation>
    <scope>NUCLEOTIDE SEQUENCE</scope>
    <source>
        <strain evidence="1">FP105234-sp</strain>
    </source>
</reference>
<evidence type="ECO:0000313" key="1">
    <source>
        <dbReference type="EMBL" id="KAI0038619.1"/>
    </source>
</evidence>
<proteinExistence type="predicted"/>
<reference evidence="1" key="1">
    <citation type="submission" date="2021-02" db="EMBL/GenBank/DDBJ databases">
        <authorList>
            <consortium name="DOE Joint Genome Institute"/>
            <person name="Ahrendt S."/>
            <person name="Looney B.P."/>
            <person name="Miyauchi S."/>
            <person name="Morin E."/>
            <person name="Drula E."/>
            <person name="Courty P.E."/>
            <person name="Chicoki N."/>
            <person name="Fauchery L."/>
            <person name="Kohler A."/>
            <person name="Kuo A."/>
            <person name="Labutti K."/>
            <person name="Pangilinan J."/>
            <person name="Lipzen A."/>
            <person name="Riley R."/>
            <person name="Andreopoulos W."/>
            <person name="He G."/>
            <person name="Johnson J."/>
            <person name="Barry K.W."/>
            <person name="Grigoriev I.V."/>
            <person name="Nagy L."/>
            <person name="Hibbett D."/>
            <person name="Henrissat B."/>
            <person name="Matheny P.B."/>
            <person name="Labbe J."/>
            <person name="Martin F."/>
        </authorList>
    </citation>
    <scope>NUCLEOTIDE SEQUENCE</scope>
    <source>
        <strain evidence="1">FP105234-sp</strain>
    </source>
</reference>
<name>A0ACB8R3C6_9AGAM</name>
<sequence>MPCIAAMCPARQHVESSRADAWPRRFAHLVRASSGSGALLVHNARRCSRARHYKSRVRTACAPCASSDLFLNFDDLVHVVAGALTCPARRREVRLDREFSSCARPWLSMRRRAEASARAGAQSQLPCRRALASLQACATPPEVTGTSVPTVGGVLVV</sequence>
<gene>
    <name evidence="1" type="ORF">FA95DRAFT_1194702</name>
</gene>
<dbReference type="Proteomes" id="UP000814033">
    <property type="component" value="Unassembled WGS sequence"/>
</dbReference>
<keyword evidence="2" id="KW-1185">Reference proteome</keyword>
<protein>
    <submittedName>
        <fullName evidence="1">Uncharacterized protein</fullName>
    </submittedName>
</protein>